<reference evidence="1" key="2">
    <citation type="journal article" date="2015" name="Data Brief">
        <title>Shoot transcriptome of the giant reed, Arundo donax.</title>
        <authorList>
            <person name="Barrero R.A."/>
            <person name="Guerrero F.D."/>
            <person name="Moolhuijzen P."/>
            <person name="Goolsby J.A."/>
            <person name="Tidwell J."/>
            <person name="Bellgard S.E."/>
            <person name="Bellgard M.I."/>
        </authorList>
    </citation>
    <scope>NUCLEOTIDE SEQUENCE</scope>
    <source>
        <tissue evidence="1">Shoot tissue taken approximately 20 cm above the soil surface</tissue>
    </source>
</reference>
<dbReference type="AlphaFoldDB" id="A0A0A9DDQ1"/>
<reference evidence="1" key="1">
    <citation type="submission" date="2014-09" db="EMBL/GenBank/DDBJ databases">
        <authorList>
            <person name="Magalhaes I.L.F."/>
            <person name="Oliveira U."/>
            <person name="Santos F.R."/>
            <person name="Vidigal T.H.D.A."/>
            <person name="Brescovit A.D."/>
            <person name="Santos A.J."/>
        </authorList>
    </citation>
    <scope>NUCLEOTIDE SEQUENCE</scope>
    <source>
        <tissue evidence="1">Shoot tissue taken approximately 20 cm above the soil surface</tissue>
    </source>
</reference>
<protein>
    <submittedName>
        <fullName evidence="1">Uncharacterized protein</fullName>
    </submittedName>
</protein>
<sequence length="80" mass="8895">MLKEIHLTSRQSYSISHGTQLRILSHVLLQIACICIMRRGCPTDFFFGLLSVKAQGLSTATRETVQDIVVSSSFGARRGR</sequence>
<dbReference type="EMBL" id="GBRH01211206">
    <property type="protein sequence ID" value="JAD86689.1"/>
    <property type="molecule type" value="Transcribed_RNA"/>
</dbReference>
<name>A0A0A9DDQ1_ARUDO</name>
<accession>A0A0A9DDQ1</accession>
<proteinExistence type="predicted"/>
<organism evidence="1">
    <name type="scientific">Arundo donax</name>
    <name type="common">Giant reed</name>
    <name type="synonym">Donax arundinaceus</name>
    <dbReference type="NCBI Taxonomy" id="35708"/>
    <lineage>
        <taxon>Eukaryota</taxon>
        <taxon>Viridiplantae</taxon>
        <taxon>Streptophyta</taxon>
        <taxon>Embryophyta</taxon>
        <taxon>Tracheophyta</taxon>
        <taxon>Spermatophyta</taxon>
        <taxon>Magnoliopsida</taxon>
        <taxon>Liliopsida</taxon>
        <taxon>Poales</taxon>
        <taxon>Poaceae</taxon>
        <taxon>PACMAD clade</taxon>
        <taxon>Arundinoideae</taxon>
        <taxon>Arundineae</taxon>
        <taxon>Arundo</taxon>
    </lineage>
</organism>
<evidence type="ECO:0000313" key="1">
    <source>
        <dbReference type="EMBL" id="JAD86689.1"/>
    </source>
</evidence>